<comment type="similarity">
    <text evidence="2">Belongs to the EamA transporter family.</text>
</comment>
<evidence type="ECO:0000256" key="2">
    <source>
        <dbReference type="ARBA" id="ARBA00007362"/>
    </source>
</evidence>
<dbReference type="GO" id="GO:0016020">
    <property type="term" value="C:membrane"/>
    <property type="evidence" value="ECO:0007669"/>
    <property type="project" value="InterPro"/>
</dbReference>
<protein>
    <submittedName>
        <fullName evidence="5">EamA family transporter</fullName>
    </submittedName>
</protein>
<feature type="transmembrane region" description="Helical" evidence="3">
    <location>
        <begin position="97"/>
        <end position="114"/>
    </location>
</feature>
<evidence type="ECO:0000313" key="5">
    <source>
        <dbReference type="EMBL" id="QGQ99212.1"/>
    </source>
</evidence>
<keyword evidence="6" id="KW-1185">Reference proteome</keyword>
<keyword evidence="3" id="KW-0472">Membrane</keyword>
<evidence type="ECO:0000313" key="6">
    <source>
        <dbReference type="Proteomes" id="UP000426246"/>
    </source>
</evidence>
<accession>A0A6B8RTW3</accession>
<feature type="transmembrane region" description="Helical" evidence="3">
    <location>
        <begin position="184"/>
        <end position="203"/>
    </location>
</feature>
<dbReference type="PROSITE" id="PS51257">
    <property type="entry name" value="PROKAR_LIPOPROTEIN"/>
    <property type="match status" value="1"/>
</dbReference>
<evidence type="ECO:0000259" key="4">
    <source>
        <dbReference type="Pfam" id="PF00892"/>
    </source>
</evidence>
<proteinExistence type="inferred from homology"/>
<dbReference type="RefSeq" id="WP_155704321.1">
    <property type="nucleotide sequence ID" value="NZ_CP034235.1"/>
</dbReference>
<dbReference type="Pfam" id="PF00892">
    <property type="entry name" value="EamA"/>
    <property type="match status" value="2"/>
</dbReference>
<dbReference type="KEGG" id="ppsc:EHS13_32205"/>
<feature type="transmembrane region" description="Helical" evidence="3">
    <location>
        <begin position="39"/>
        <end position="57"/>
    </location>
</feature>
<feature type="transmembrane region" description="Helical" evidence="3">
    <location>
        <begin position="245"/>
        <end position="266"/>
    </location>
</feature>
<feature type="transmembrane region" description="Helical" evidence="3">
    <location>
        <begin position="126"/>
        <end position="146"/>
    </location>
</feature>
<dbReference type="AlphaFoldDB" id="A0A6B8RTW3"/>
<dbReference type="InterPro" id="IPR037185">
    <property type="entry name" value="EmrE-like"/>
</dbReference>
<organism evidence="5 6">
    <name type="scientific">Paenibacillus psychroresistens</name>
    <dbReference type="NCBI Taxonomy" id="1778678"/>
    <lineage>
        <taxon>Bacteria</taxon>
        <taxon>Bacillati</taxon>
        <taxon>Bacillota</taxon>
        <taxon>Bacilli</taxon>
        <taxon>Bacillales</taxon>
        <taxon>Paenibacillaceae</taxon>
        <taxon>Paenibacillus</taxon>
    </lineage>
</organism>
<evidence type="ECO:0000256" key="3">
    <source>
        <dbReference type="SAM" id="Phobius"/>
    </source>
</evidence>
<dbReference type="SUPFAM" id="SSF103481">
    <property type="entry name" value="Multidrug resistance efflux transporter EmrE"/>
    <property type="match status" value="2"/>
</dbReference>
<feature type="transmembrane region" description="Helical" evidence="3">
    <location>
        <begin position="152"/>
        <end position="172"/>
    </location>
</feature>
<dbReference type="InterPro" id="IPR000620">
    <property type="entry name" value="EamA_dom"/>
</dbReference>
<reference evidence="6" key="1">
    <citation type="submission" date="2018-11" db="EMBL/GenBank/DDBJ databases">
        <title>Complete genome sequence of Paenibacillus sp. ML311-T8.</title>
        <authorList>
            <person name="Nam Y.-D."/>
            <person name="Kang J."/>
            <person name="Chung W.-H."/>
            <person name="Park Y.S."/>
        </authorList>
    </citation>
    <scope>NUCLEOTIDE SEQUENCE [LARGE SCALE GENOMIC DNA]</scope>
    <source>
        <strain evidence="6">ML311-T8</strain>
    </source>
</reference>
<feature type="transmembrane region" description="Helical" evidence="3">
    <location>
        <begin position="272"/>
        <end position="291"/>
    </location>
</feature>
<feature type="domain" description="EamA" evidence="4">
    <location>
        <begin position="155"/>
        <end position="285"/>
    </location>
</feature>
<feature type="domain" description="EamA" evidence="4">
    <location>
        <begin position="7"/>
        <end position="141"/>
    </location>
</feature>
<evidence type="ECO:0000256" key="1">
    <source>
        <dbReference type="ARBA" id="ARBA00004127"/>
    </source>
</evidence>
<dbReference type="PANTHER" id="PTHR22911">
    <property type="entry name" value="ACYL-MALONYL CONDENSING ENZYME-RELATED"/>
    <property type="match status" value="1"/>
</dbReference>
<dbReference type="PANTHER" id="PTHR22911:SF137">
    <property type="entry name" value="SOLUTE CARRIER FAMILY 35 MEMBER G2-RELATED"/>
    <property type="match status" value="1"/>
</dbReference>
<gene>
    <name evidence="5" type="ORF">EHS13_32205</name>
</gene>
<keyword evidence="3" id="KW-0812">Transmembrane</keyword>
<dbReference type="OrthoDB" id="3180815at2"/>
<keyword evidence="3" id="KW-1133">Transmembrane helix</keyword>
<feature type="transmembrane region" description="Helical" evidence="3">
    <location>
        <begin position="69"/>
        <end position="91"/>
    </location>
</feature>
<dbReference type="EMBL" id="CP034235">
    <property type="protein sequence ID" value="QGQ99212.1"/>
    <property type="molecule type" value="Genomic_DNA"/>
</dbReference>
<name>A0A6B8RTW3_9BACL</name>
<dbReference type="Proteomes" id="UP000426246">
    <property type="component" value="Chromosome"/>
</dbReference>
<comment type="subcellular location">
    <subcellularLocation>
        <location evidence="1">Endomembrane system</location>
        <topology evidence="1">Multi-pass membrane protein</topology>
    </subcellularLocation>
</comment>
<feature type="transmembrane region" description="Helical" evidence="3">
    <location>
        <begin position="215"/>
        <end position="238"/>
    </location>
</feature>
<sequence>MKNTRWIAMLLILAGAACYGLLSPIIKLAYEAGWNEGEISVSQMTMGMVITWLLVLMRRKSWSNPFSGPWIRLSIVGIFGLALTTILYNTTLTELDASLSIVLLFQFTWMTIVLDSIVNKKWPTRLQMVAVLIVVIGTLFAVNIFAADWSQISVKGIILGLASGFSYSLFLFLTGRIQHPMDSLMKSAIMLTAAIIPIYLIYPPDGMLGDGVGSLILWGLLLGTLGQVVPTVFFNIGIPRVGSSVAALLGSLELPVGLLGALFIVGESVLSVQWLGMVLILGGIGVSELKFKS</sequence>